<dbReference type="CDD" id="cd10910">
    <property type="entry name" value="PIN_limkain_b1_N_like"/>
    <property type="match status" value="1"/>
</dbReference>
<proteinExistence type="predicted"/>
<dbReference type="Proteomes" id="UP000193067">
    <property type="component" value="Unassembled WGS sequence"/>
</dbReference>
<organism evidence="3 4">
    <name type="scientific">Trametes coccinea (strain BRFM310)</name>
    <name type="common">Pycnoporus coccineus</name>
    <dbReference type="NCBI Taxonomy" id="1353009"/>
    <lineage>
        <taxon>Eukaryota</taxon>
        <taxon>Fungi</taxon>
        <taxon>Dikarya</taxon>
        <taxon>Basidiomycota</taxon>
        <taxon>Agaricomycotina</taxon>
        <taxon>Agaricomycetes</taxon>
        <taxon>Polyporales</taxon>
        <taxon>Polyporaceae</taxon>
        <taxon>Trametes</taxon>
    </lineage>
</organism>
<dbReference type="InterPro" id="IPR021139">
    <property type="entry name" value="NYN"/>
</dbReference>
<dbReference type="OrthoDB" id="549353at2759"/>
<sequence length="347" mass="38107">MVAENCTPPCNVPGYDVVNNIRQVAHEYGSVKLFKAYLELSEQSSSKSIGLRSELQSCGVSLTDCPHNGRKDVADKMMIVDMLTYAIDNPAPATIILISGDRDFVYAVSVLRLRRYRVVVVAPFTAHDSLKSQATAVLDWQADIMRKTTTRSQAPEAYQALADDAQQRSPRRPPLTTGAALPQATPRSNRRASFRVPASAPMAGTDGSNDPTPGMSLHGRHARSLSAFTAEAAARPVATNRPESIAGFARPSTVASFVRDEEEEEEMMEDGEPILDLGDVIQNLQEEMSRSSRPESRVRTVSCMSLSPITHELTNVCPMTCPVFPTRSHVRWCSSSCRLVTDPRRRT</sequence>
<evidence type="ECO:0000259" key="2">
    <source>
        <dbReference type="Pfam" id="PF01936"/>
    </source>
</evidence>
<keyword evidence="4" id="KW-1185">Reference proteome</keyword>
<dbReference type="GO" id="GO:0010468">
    <property type="term" value="P:regulation of gene expression"/>
    <property type="evidence" value="ECO:0007669"/>
    <property type="project" value="InterPro"/>
</dbReference>
<dbReference type="InterPro" id="IPR024768">
    <property type="entry name" value="Marf1"/>
</dbReference>
<protein>
    <recommendedName>
        <fullName evidence="2">NYN domain-containing protein</fullName>
    </recommendedName>
</protein>
<accession>A0A1Y2IQB4</accession>
<dbReference type="EMBL" id="KZ084103">
    <property type="protein sequence ID" value="OSD02824.1"/>
    <property type="molecule type" value="Genomic_DNA"/>
</dbReference>
<dbReference type="Pfam" id="PF01936">
    <property type="entry name" value="NYN"/>
    <property type="match status" value="1"/>
</dbReference>
<dbReference type="PANTHER" id="PTHR14379">
    <property type="entry name" value="LIMKAIN B LKAP"/>
    <property type="match status" value="1"/>
</dbReference>
<dbReference type="STRING" id="1353009.A0A1Y2IQB4"/>
<dbReference type="AlphaFoldDB" id="A0A1Y2IQB4"/>
<reference evidence="3 4" key="1">
    <citation type="journal article" date="2015" name="Biotechnol. Biofuels">
        <title>Enhanced degradation of softwood versus hardwood by the white-rot fungus Pycnoporus coccineus.</title>
        <authorList>
            <person name="Couturier M."/>
            <person name="Navarro D."/>
            <person name="Chevret D."/>
            <person name="Henrissat B."/>
            <person name="Piumi F."/>
            <person name="Ruiz-Duenas F.J."/>
            <person name="Martinez A.T."/>
            <person name="Grigoriev I.V."/>
            <person name="Riley R."/>
            <person name="Lipzen A."/>
            <person name="Berrin J.G."/>
            <person name="Master E.R."/>
            <person name="Rosso M.N."/>
        </authorList>
    </citation>
    <scope>NUCLEOTIDE SEQUENCE [LARGE SCALE GENOMIC DNA]</scope>
    <source>
        <strain evidence="3 4">BRFM310</strain>
    </source>
</reference>
<feature type="region of interest" description="Disordered" evidence="1">
    <location>
        <begin position="151"/>
        <end position="213"/>
    </location>
</feature>
<name>A0A1Y2IQB4_TRAC3</name>
<dbReference type="GO" id="GO:1905762">
    <property type="term" value="F:CCR4-NOT complex binding"/>
    <property type="evidence" value="ECO:0007669"/>
    <property type="project" value="TreeGrafter"/>
</dbReference>
<dbReference type="GO" id="GO:0005777">
    <property type="term" value="C:peroxisome"/>
    <property type="evidence" value="ECO:0007669"/>
    <property type="project" value="InterPro"/>
</dbReference>
<dbReference type="PANTHER" id="PTHR14379:SF3">
    <property type="entry name" value="MEIOSIS REGULATOR AND MRNA STABILITY FACTOR 1"/>
    <property type="match status" value="1"/>
</dbReference>
<dbReference type="GO" id="GO:0004540">
    <property type="term" value="F:RNA nuclease activity"/>
    <property type="evidence" value="ECO:0007669"/>
    <property type="project" value="InterPro"/>
</dbReference>
<evidence type="ECO:0000313" key="4">
    <source>
        <dbReference type="Proteomes" id="UP000193067"/>
    </source>
</evidence>
<gene>
    <name evidence="3" type="ORF">PYCCODRAFT_309673</name>
</gene>
<evidence type="ECO:0000313" key="3">
    <source>
        <dbReference type="EMBL" id="OSD02824.1"/>
    </source>
</evidence>
<feature type="domain" description="NYN" evidence="2">
    <location>
        <begin position="3"/>
        <end position="137"/>
    </location>
</feature>
<dbReference type="Gene3D" id="3.40.50.1010">
    <property type="entry name" value="5'-nuclease"/>
    <property type="match status" value="1"/>
</dbReference>
<evidence type="ECO:0000256" key="1">
    <source>
        <dbReference type="SAM" id="MobiDB-lite"/>
    </source>
</evidence>